<feature type="compositionally biased region" description="Polar residues" evidence="1">
    <location>
        <begin position="114"/>
        <end position="132"/>
    </location>
</feature>
<comment type="caution">
    <text evidence="4">The sequence shown here is derived from an EMBL/GenBank/DDBJ whole genome shotgun (WGS) entry which is preliminary data.</text>
</comment>
<protein>
    <submittedName>
        <fullName evidence="4">Uncharacterized protein</fullName>
    </submittedName>
</protein>
<evidence type="ECO:0000313" key="4">
    <source>
        <dbReference type="EMBL" id="CAF3652703.1"/>
    </source>
</evidence>
<dbReference type="Proteomes" id="UP000663845">
    <property type="component" value="Unassembled WGS sequence"/>
</dbReference>
<reference evidence="4" key="1">
    <citation type="submission" date="2021-02" db="EMBL/GenBank/DDBJ databases">
        <authorList>
            <person name="Nowell W R."/>
        </authorList>
    </citation>
    <scope>NUCLEOTIDE SEQUENCE</scope>
</reference>
<evidence type="ECO:0000256" key="1">
    <source>
        <dbReference type="SAM" id="MobiDB-lite"/>
    </source>
</evidence>
<feature type="transmembrane region" description="Helical" evidence="2">
    <location>
        <begin position="12"/>
        <end position="34"/>
    </location>
</feature>
<keyword evidence="2" id="KW-1133">Transmembrane helix</keyword>
<evidence type="ECO:0000313" key="3">
    <source>
        <dbReference type="EMBL" id="CAF0794796.1"/>
    </source>
</evidence>
<evidence type="ECO:0000256" key="2">
    <source>
        <dbReference type="SAM" id="Phobius"/>
    </source>
</evidence>
<sequence>MAASYLTTDIIVIIVLVIVIVLIGVCAFLLHYYWTKIGVSEIWNTAKWSSMRQSVYKTLSRLSRSNNSKYVDDDALSGVSVHSYNPGDVEVEKKKSNPVITSIYTPTNINSHKSVSVNSYDNSTRQNNTPRTVRSIDNVKVHNNNNNNNNRHGDLSSKIQKQRF</sequence>
<evidence type="ECO:0000313" key="5">
    <source>
        <dbReference type="Proteomes" id="UP000663844"/>
    </source>
</evidence>
<accession>A0A818RDS9</accession>
<dbReference type="EMBL" id="CAJOAZ010000455">
    <property type="protein sequence ID" value="CAF3652703.1"/>
    <property type="molecule type" value="Genomic_DNA"/>
</dbReference>
<dbReference type="AlphaFoldDB" id="A0A818RDS9"/>
<feature type="region of interest" description="Disordered" evidence="1">
    <location>
        <begin position="114"/>
        <end position="164"/>
    </location>
</feature>
<gene>
    <name evidence="3" type="ORF">JYZ213_LOCUS4929</name>
    <name evidence="4" type="ORF">OXD698_LOCUS9114</name>
</gene>
<keyword evidence="2" id="KW-0812">Transmembrane</keyword>
<organism evidence="4 5">
    <name type="scientific">Adineta steineri</name>
    <dbReference type="NCBI Taxonomy" id="433720"/>
    <lineage>
        <taxon>Eukaryota</taxon>
        <taxon>Metazoa</taxon>
        <taxon>Spiralia</taxon>
        <taxon>Gnathifera</taxon>
        <taxon>Rotifera</taxon>
        <taxon>Eurotatoria</taxon>
        <taxon>Bdelloidea</taxon>
        <taxon>Adinetida</taxon>
        <taxon>Adinetidae</taxon>
        <taxon>Adineta</taxon>
    </lineage>
</organism>
<name>A0A818RDS9_9BILA</name>
<dbReference type="EMBL" id="CAJNOG010000028">
    <property type="protein sequence ID" value="CAF0794796.1"/>
    <property type="molecule type" value="Genomic_DNA"/>
</dbReference>
<proteinExistence type="predicted"/>
<keyword evidence="2" id="KW-0472">Membrane</keyword>
<dbReference type="Proteomes" id="UP000663844">
    <property type="component" value="Unassembled WGS sequence"/>
</dbReference>